<dbReference type="Gene3D" id="3.40.50.150">
    <property type="entry name" value="Vaccinia Virus protein VP39"/>
    <property type="match status" value="1"/>
</dbReference>
<dbReference type="Pfam" id="PF08241">
    <property type="entry name" value="Methyltransf_11"/>
    <property type="match status" value="1"/>
</dbReference>
<dbReference type="InterPro" id="IPR029063">
    <property type="entry name" value="SAM-dependent_MTases_sf"/>
</dbReference>
<dbReference type="PANTHER" id="PTHR45036">
    <property type="entry name" value="METHYLTRANSFERASE LIKE 7B"/>
    <property type="match status" value="1"/>
</dbReference>
<proteinExistence type="predicted"/>
<dbReference type="Proteomes" id="UP000609879">
    <property type="component" value="Unassembled WGS sequence"/>
</dbReference>
<keyword evidence="2" id="KW-0489">Methyltransferase</keyword>
<dbReference type="InterPro" id="IPR013216">
    <property type="entry name" value="Methyltransf_11"/>
</dbReference>
<evidence type="ECO:0000313" key="3">
    <source>
        <dbReference type="Proteomes" id="UP000609879"/>
    </source>
</evidence>
<feature type="domain" description="Methyltransferase type 11" evidence="1">
    <location>
        <begin position="45"/>
        <end position="139"/>
    </location>
</feature>
<dbReference type="GO" id="GO:0008168">
    <property type="term" value="F:methyltransferase activity"/>
    <property type="evidence" value="ECO:0007669"/>
    <property type="project" value="UniProtKB-KW"/>
</dbReference>
<dbReference type="PANTHER" id="PTHR45036:SF1">
    <property type="entry name" value="METHYLTRANSFERASE LIKE 7A"/>
    <property type="match status" value="1"/>
</dbReference>
<gene>
    <name evidence="2" type="ORF">Ade02nite_32470</name>
</gene>
<reference evidence="2 3" key="1">
    <citation type="submission" date="2021-01" db="EMBL/GenBank/DDBJ databases">
        <title>Whole genome shotgun sequence of Actinoplanes deccanensis NBRC 13994.</title>
        <authorList>
            <person name="Komaki H."/>
            <person name="Tamura T."/>
        </authorList>
    </citation>
    <scope>NUCLEOTIDE SEQUENCE [LARGE SCALE GENOMIC DNA]</scope>
    <source>
        <strain evidence="2 3">NBRC 13994</strain>
    </source>
</reference>
<evidence type="ECO:0000313" key="2">
    <source>
        <dbReference type="EMBL" id="GID74606.1"/>
    </source>
</evidence>
<sequence>MTAFTAHPVRGRLNAAVLRGADRYGERLFGDRKRELFAALPDTVVEIGPGTGANLRHYRPGTRLVAIEPNPYMHGPLLAEARRRDITVDLRGASADSTGLADGEAEAVVSTLVLCTVPDPGAAVREIARILRPGGRLLFVEHVGAGPGTGYGRLQRLVARPWRWLFEGCDVRRDTEGQLRAAGFAGLSVSRYHLRSVFLPINTQIAGVAVR</sequence>
<dbReference type="RefSeq" id="WP_203763240.1">
    <property type="nucleotide sequence ID" value="NZ_BAAABO010000012.1"/>
</dbReference>
<organism evidence="2 3">
    <name type="scientific">Paractinoplanes deccanensis</name>
    <dbReference type="NCBI Taxonomy" id="113561"/>
    <lineage>
        <taxon>Bacteria</taxon>
        <taxon>Bacillati</taxon>
        <taxon>Actinomycetota</taxon>
        <taxon>Actinomycetes</taxon>
        <taxon>Micromonosporales</taxon>
        <taxon>Micromonosporaceae</taxon>
        <taxon>Paractinoplanes</taxon>
    </lineage>
</organism>
<accession>A0ABQ3Y3N0</accession>
<protein>
    <submittedName>
        <fullName evidence="2">Methyltransferase</fullName>
    </submittedName>
</protein>
<name>A0ABQ3Y3N0_9ACTN</name>
<keyword evidence="3" id="KW-1185">Reference proteome</keyword>
<dbReference type="CDD" id="cd02440">
    <property type="entry name" value="AdoMet_MTases"/>
    <property type="match status" value="1"/>
</dbReference>
<evidence type="ECO:0000259" key="1">
    <source>
        <dbReference type="Pfam" id="PF08241"/>
    </source>
</evidence>
<dbReference type="GO" id="GO:0032259">
    <property type="term" value="P:methylation"/>
    <property type="evidence" value="ECO:0007669"/>
    <property type="project" value="UniProtKB-KW"/>
</dbReference>
<dbReference type="SUPFAM" id="SSF53335">
    <property type="entry name" value="S-adenosyl-L-methionine-dependent methyltransferases"/>
    <property type="match status" value="1"/>
</dbReference>
<dbReference type="EMBL" id="BOMI01000063">
    <property type="protein sequence ID" value="GID74606.1"/>
    <property type="molecule type" value="Genomic_DNA"/>
</dbReference>
<comment type="caution">
    <text evidence="2">The sequence shown here is derived from an EMBL/GenBank/DDBJ whole genome shotgun (WGS) entry which is preliminary data.</text>
</comment>
<keyword evidence="2" id="KW-0808">Transferase</keyword>
<dbReference type="InterPro" id="IPR052356">
    <property type="entry name" value="Thiol_S-MT"/>
</dbReference>